<dbReference type="Gene3D" id="3.40.50.1010">
    <property type="entry name" value="5'-nuclease"/>
    <property type="match status" value="1"/>
</dbReference>
<dbReference type="Gene3D" id="3.30.420.10">
    <property type="entry name" value="Ribonuclease H-like superfamily/Ribonuclease H"/>
    <property type="match status" value="1"/>
</dbReference>
<reference evidence="16" key="1">
    <citation type="submission" date="2020-05" db="EMBL/GenBank/DDBJ databases">
        <authorList>
            <person name="Chiriac C."/>
            <person name="Salcher M."/>
            <person name="Ghai R."/>
            <person name="Kavagutti S V."/>
        </authorList>
    </citation>
    <scope>NUCLEOTIDE SEQUENCE</scope>
</reference>
<dbReference type="SUPFAM" id="SSF56672">
    <property type="entry name" value="DNA/RNA polymerases"/>
    <property type="match status" value="1"/>
</dbReference>
<dbReference type="InterPro" id="IPR036397">
    <property type="entry name" value="RNaseH_sf"/>
</dbReference>
<dbReference type="GO" id="GO:0003887">
    <property type="term" value="F:DNA-directed DNA polymerase activity"/>
    <property type="evidence" value="ECO:0007669"/>
    <property type="project" value="UniProtKB-KW"/>
</dbReference>
<dbReference type="EC" id="2.7.7.7" evidence="2"/>
<evidence type="ECO:0000256" key="13">
    <source>
        <dbReference type="ARBA" id="ARBA00049244"/>
    </source>
</evidence>
<evidence type="ECO:0000256" key="9">
    <source>
        <dbReference type="ARBA" id="ARBA00022839"/>
    </source>
</evidence>
<evidence type="ECO:0000256" key="3">
    <source>
        <dbReference type="ARBA" id="ARBA00022679"/>
    </source>
</evidence>
<dbReference type="GO" id="GO:0003677">
    <property type="term" value="F:DNA binding"/>
    <property type="evidence" value="ECO:0007669"/>
    <property type="project" value="UniProtKB-KW"/>
</dbReference>
<evidence type="ECO:0000313" key="16">
    <source>
        <dbReference type="EMBL" id="CAB4634216.1"/>
    </source>
</evidence>
<dbReference type="SUPFAM" id="SSF53098">
    <property type="entry name" value="Ribonuclease H-like"/>
    <property type="match status" value="1"/>
</dbReference>
<dbReference type="InterPro" id="IPR029060">
    <property type="entry name" value="PIN-like_dom_sf"/>
</dbReference>
<dbReference type="Pfam" id="PF02739">
    <property type="entry name" value="5_3_exonuc_N"/>
    <property type="match status" value="1"/>
</dbReference>
<protein>
    <recommendedName>
        <fullName evidence="2">DNA-directed DNA polymerase</fullName>
        <ecNumber evidence="2">2.7.7.7</ecNumber>
    </recommendedName>
</protein>
<dbReference type="NCBIfam" id="NF004397">
    <property type="entry name" value="PRK05755.1"/>
    <property type="match status" value="1"/>
</dbReference>
<sequence>MNANQKPTLLLIDGHSLAFRAFYALSPDSFKTPDGQHTNAVHGFISMLLNILGAEKPTHLAVAFDLSRSSFRTEEYPEYKGTRGETPPEFNGQTELLREALTAMNIKTITRENYEADDILASLADQSGAKGFNVFVVSGDRDTFQLISESTTILYPVKGVLNLARMDDAAVLEKYGIHAKQYPDLAALVGETSDNLPGIPGVGPKTAAKWLQAHGDLAGVLAAADEITGKVGESLREHRELAVRNRRLNHLVRDLDFDFTQEDLLLGGVDETQVREVFAKLHFKSLTERVLRARGVTPGSGSAADTKKAFADAFEDEIEAQSEKTYAPIELPDSESVSLAEAKKWLLEQVGTIGVSFELTTGGVTSIGFATENVRKYAAVSSNEVLNETLGAWLTDATCQKAVYGAKDVTKTLLDFGVKIEGVNYDALLLAYLLNPIRRGYEIDDVALEYLGLSVTRSDPNHLVAEETTDASLNAWLGLVIAERLYPQVEDEEQLRVYGEVELPTNAALARMEHLGVAVDVPKLEALFERLSTEVAEVAQKAYAIIGREINLASPKQLQTVLFDELGMTGTKQVKTGFSTNAAALNELFEQTQHPFLERLLEHREATKIRQIVETMLKSVGTDGRIHTNYVQTGTSTGRLSSESPNLQNIPIKSERGREIRDAFIVGEGFETLLTADYSQIEMRIMAHLSEDEGIIEAFKTGEDLHRFVGARIFGVTPDEVTSAMRSKVKAMSYGLVYGLSEYGLAKQLRIPNAEAKQLMADYFARFGGVRRYLASVVDEAKTLGFTRTVYGRRRPFDDLNSKLFQVRENARRAALNAPIQGTAADIMKLAMTRIDQKMIEANLKSRMLLQVHDELVFEVSSGELEALQAIVVNEMEHVVELSVPLDVQIGIGRSWDEAAH</sequence>
<evidence type="ECO:0000256" key="5">
    <source>
        <dbReference type="ARBA" id="ARBA00022705"/>
    </source>
</evidence>
<dbReference type="GO" id="GO:0006261">
    <property type="term" value="P:DNA-templated DNA replication"/>
    <property type="evidence" value="ECO:0007669"/>
    <property type="project" value="InterPro"/>
</dbReference>
<evidence type="ECO:0000256" key="4">
    <source>
        <dbReference type="ARBA" id="ARBA00022695"/>
    </source>
</evidence>
<comment type="catalytic activity">
    <reaction evidence="13">
        <text>DNA(n) + a 2'-deoxyribonucleoside 5'-triphosphate = DNA(n+1) + diphosphate</text>
        <dbReference type="Rhea" id="RHEA:22508"/>
        <dbReference type="Rhea" id="RHEA-COMP:17339"/>
        <dbReference type="Rhea" id="RHEA-COMP:17340"/>
        <dbReference type="ChEBI" id="CHEBI:33019"/>
        <dbReference type="ChEBI" id="CHEBI:61560"/>
        <dbReference type="ChEBI" id="CHEBI:173112"/>
        <dbReference type="EC" id="2.7.7.7"/>
    </reaction>
</comment>
<keyword evidence="6" id="KW-0540">Nuclease</keyword>
<dbReference type="SUPFAM" id="SSF47807">
    <property type="entry name" value="5' to 3' exonuclease, C-terminal subdomain"/>
    <property type="match status" value="1"/>
</dbReference>
<dbReference type="FunFam" id="1.10.150.20:FF:000002">
    <property type="entry name" value="DNA polymerase I"/>
    <property type="match status" value="1"/>
</dbReference>
<dbReference type="SMART" id="SM00482">
    <property type="entry name" value="POLAc"/>
    <property type="match status" value="1"/>
</dbReference>
<feature type="domain" description="DNA-directed DNA polymerase family A palm" evidence="15">
    <location>
        <begin position="657"/>
        <end position="864"/>
    </location>
</feature>
<keyword evidence="4" id="KW-0548">Nucleotidyltransferase</keyword>
<evidence type="ECO:0000256" key="10">
    <source>
        <dbReference type="ARBA" id="ARBA00022932"/>
    </source>
</evidence>
<dbReference type="InterPro" id="IPR012337">
    <property type="entry name" value="RNaseH-like_sf"/>
</dbReference>
<dbReference type="InterPro" id="IPR054690">
    <property type="entry name" value="DNA_polI_exonuclease"/>
</dbReference>
<evidence type="ECO:0000256" key="2">
    <source>
        <dbReference type="ARBA" id="ARBA00012417"/>
    </source>
</evidence>
<dbReference type="InterPro" id="IPR018320">
    <property type="entry name" value="DNA_polymerase_1"/>
</dbReference>
<proteinExistence type="inferred from homology"/>
<dbReference type="InterPro" id="IPR002421">
    <property type="entry name" value="5-3_exonuclease"/>
</dbReference>
<keyword evidence="8" id="KW-0378">Hydrolase</keyword>
<dbReference type="Pfam" id="PF01367">
    <property type="entry name" value="5_3_exonuc"/>
    <property type="match status" value="1"/>
</dbReference>
<organism evidence="16">
    <name type="scientific">freshwater metagenome</name>
    <dbReference type="NCBI Taxonomy" id="449393"/>
    <lineage>
        <taxon>unclassified sequences</taxon>
        <taxon>metagenomes</taxon>
        <taxon>ecological metagenomes</taxon>
    </lineage>
</organism>
<keyword evidence="10" id="KW-0239">DNA-directed DNA polymerase</keyword>
<evidence type="ECO:0000256" key="11">
    <source>
        <dbReference type="ARBA" id="ARBA00023125"/>
    </source>
</evidence>
<keyword evidence="5" id="KW-0235">DNA replication</keyword>
<dbReference type="Gene3D" id="1.10.150.20">
    <property type="entry name" value="5' to 3' exonuclease, C-terminal subdomain"/>
    <property type="match status" value="2"/>
</dbReference>
<dbReference type="InterPro" id="IPR020045">
    <property type="entry name" value="DNA_polI_H3TH"/>
</dbReference>
<dbReference type="NCBIfam" id="TIGR00593">
    <property type="entry name" value="pola"/>
    <property type="match status" value="1"/>
</dbReference>
<dbReference type="CDD" id="cd09859">
    <property type="entry name" value="PIN_53EXO"/>
    <property type="match status" value="1"/>
</dbReference>
<dbReference type="InterPro" id="IPR036279">
    <property type="entry name" value="5-3_exonuclease_C_sf"/>
</dbReference>
<dbReference type="Pfam" id="PF00476">
    <property type="entry name" value="DNA_pol_A"/>
    <property type="match status" value="1"/>
</dbReference>
<feature type="domain" description="5'-3' exonuclease" evidence="14">
    <location>
        <begin position="5"/>
        <end position="267"/>
    </location>
</feature>
<dbReference type="InterPro" id="IPR001098">
    <property type="entry name" value="DNA-dir_DNA_pol_A_palm_dom"/>
</dbReference>
<dbReference type="GO" id="GO:0008409">
    <property type="term" value="F:5'-3' exonuclease activity"/>
    <property type="evidence" value="ECO:0007669"/>
    <property type="project" value="InterPro"/>
</dbReference>
<dbReference type="PANTHER" id="PTHR10133">
    <property type="entry name" value="DNA POLYMERASE I"/>
    <property type="match status" value="1"/>
</dbReference>
<comment type="similarity">
    <text evidence="1">Belongs to the DNA polymerase type-A family.</text>
</comment>
<dbReference type="EMBL" id="CAEZVN010000061">
    <property type="protein sequence ID" value="CAB4634216.1"/>
    <property type="molecule type" value="Genomic_DNA"/>
</dbReference>
<keyword evidence="11" id="KW-0238">DNA-binding</keyword>
<evidence type="ECO:0000256" key="7">
    <source>
        <dbReference type="ARBA" id="ARBA00022763"/>
    </source>
</evidence>
<name>A0A6J6JBI9_9ZZZZ</name>
<evidence type="ECO:0000256" key="12">
    <source>
        <dbReference type="ARBA" id="ARBA00023204"/>
    </source>
</evidence>
<dbReference type="GO" id="GO:0006302">
    <property type="term" value="P:double-strand break repair"/>
    <property type="evidence" value="ECO:0007669"/>
    <property type="project" value="TreeGrafter"/>
</dbReference>
<keyword evidence="3" id="KW-0808">Transferase</keyword>
<dbReference type="InterPro" id="IPR020046">
    <property type="entry name" value="5-3_exonucl_a-hlix_arch_N"/>
</dbReference>
<keyword evidence="7" id="KW-0227">DNA damage</keyword>
<dbReference type="Pfam" id="PF22619">
    <property type="entry name" value="DNA_polI_exo1"/>
    <property type="match status" value="1"/>
</dbReference>
<dbReference type="PROSITE" id="PS00447">
    <property type="entry name" value="DNA_POLYMERASE_A"/>
    <property type="match status" value="1"/>
</dbReference>
<dbReference type="SMART" id="SM00279">
    <property type="entry name" value="HhH2"/>
    <property type="match status" value="1"/>
</dbReference>
<dbReference type="CDD" id="cd08637">
    <property type="entry name" value="DNA_pol_A_pol_I_C"/>
    <property type="match status" value="1"/>
</dbReference>
<evidence type="ECO:0000256" key="1">
    <source>
        <dbReference type="ARBA" id="ARBA00007705"/>
    </source>
</evidence>
<gene>
    <name evidence="16" type="ORF">UFOPK2001_00728</name>
</gene>
<dbReference type="FunFam" id="1.10.150.20:FF:000003">
    <property type="entry name" value="DNA polymerase I"/>
    <property type="match status" value="1"/>
</dbReference>
<dbReference type="AlphaFoldDB" id="A0A6J6JBI9"/>
<keyword evidence="9" id="KW-0269">Exonuclease</keyword>
<evidence type="ECO:0000259" key="14">
    <source>
        <dbReference type="SMART" id="SM00475"/>
    </source>
</evidence>
<dbReference type="Gene3D" id="3.30.70.370">
    <property type="match status" value="1"/>
</dbReference>
<evidence type="ECO:0000256" key="8">
    <source>
        <dbReference type="ARBA" id="ARBA00022801"/>
    </source>
</evidence>
<dbReference type="SUPFAM" id="SSF88723">
    <property type="entry name" value="PIN domain-like"/>
    <property type="match status" value="1"/>
</dbReference>
<evidence type="ECO:0000256" key="6">
    <source>
        <dbReference type="ARBA" id="ARBA00022722"/>
    </source>
</evidence>
<dbReference type="FunFam" id="3.40.50.1010:FF:000001">
    <property type="entry name" value="DNA polymerase I"/>
    <property type="match status" value="1"/>
</dbReference>
<dbReference type="InterPro" id="IPR043502">
    <property type="entry name" value="DNA/RNA_pol_sf"/>
</dbReference>
<dbReference type="PRINTS" id="PR00868">
    <property type="entry name" value="DNAPOLI"/>
</dbReference>
<dbReference type="InterPro" id="IPR019760">
    <property type="entry name" value="DNA-dir_DNA_pol_A_CS"/>
</dbReference>
<accession>A0A6J6JBI9</accession>
<dbReference type="InterPro" id="IPR008918">
    <property type="entry name" value="HhH2"/>
</dbReference>
<keyword evidence="12" id="KW-0234">DNA repair</keyword>
<evidence type="ECO:0000259" key="15">
    <source>
        <dbReference type="SMART" id="SM00482"/>
    </source>
</evidence>
<dbReference type="Gene3D" id="1.20.1060.10">
    <property type="entry name" value="Taq DNA Polymerase, Chain T, domain 4"/>
    <property type="match status" value="1"/>
</dbReference>
<dbReference type="CDD" id="cd09898">
    <property type="entry name" value="H3TH_53EXO"/>
    <property type="match status" value="1"/>
</dbReference>
<dbReference type="SMART" id="SM00475">
    <property type="entry name" value="53EXOc"/>
    <property type="match status" value="1"/>
</dbReference>
<dbReference type="PANTHER" id="PTHR10133:SF27">
    <property type="entry name" value="DNA POLYMERASE NU"/>
    <property type="match status" value="1"/>
</dbReference>
<dbReference type="InterPro" id="IPR002298">
    <property type="entry name" value="DNA_polymerase_A"/>
</dbReference>